<evidence type="ECO:0000256" key="2">
    <source>
        <dbReference type="ARBA" id="ARBA00004574"/>
    </source>
</evidence>
<comment type="function">
    <text evidence="1">Component of the EKC/KEOPS complex that is required for the formation of a threonylcarbamoyl group on adenosine at position 37 (t(6)A37) in tRNAs that read codons beginning with adenine. The complex is probably involved in the transfer of the threonylcarbamoyl moiety of threonylcarbamoyl-AMP (TC-AMP) to the N6 group of A37. BUD32 has ATPase activity in the context of the EKC/KEOPS complex and likely plays a supporting role to the catalytic subunit KAE1. The EKC/KEOPS complex also promotes both telomere uncapping and telomere elongation. The complex is required for efficient recruitment of transcriptional coactivators.</text>
</comment>
<dbReference type="InterPro" id="IPR008266">
    <property type="entry name" value="Tyr_kinase_AS"/>
</dbReference>
<reference evidence="13" key="1">
    <citation type="submission" date="2023-03" db="EMBL/GenBank/DDBJ databases">
        <title>Emydomyces testavorans Genome Sequence.</title>
        <authorList>
            <person name="Hoyer L."/>
        </authorList>
    </citation>
    <scope>NUCLEOTIDE SEQUENCE</scope>
    <source>
        <strain evidence="13">16-2883</strain>
    </source>
</reference>
<dbReference type="PROSITE" id="PS50011">
    <property type="entry name" value="PROTEIN_KINASE_DOM"/>
    <property type="match status" value="1"/>
</dbReference>
<evidence type="ECO:0000259" key="12">
    <source>
        <dbReference type="PROSITE" id="PS50011"/>
    </source>
</evidence>
<comment type="catalytic activity">
    <reaction evidence="10">
        <text>L-threonyl-[protein] + ATP = O-phospho-L-threonyl-[protein] + ADP + H(+)</text>
        <dbReference type="Rhea" id="RHEA:46608"/>
        <dbReference type="Rhea" id="RHEA-COMP:11060"/>
        <dbReference type="Rhea" id="RHEA-COMP:11605"/>
        <dbReference type="ChEBI" id="CHEBI:15378"/>
        <dbReference type="ChEBI" id="CHEBI:30013"/>
        <dbReference type="ChEBI" id="CHEBI:30616"/>
        <dbReference type="ChEBI" id="CHEBI:61977"/>
        <dbReference type="ChEBI" id="CHEBI:456216"/>
        <dbReference type="EC" id="2.7.11.1"/>
    </reaction>
</comment>
<evidence type="ECO:0000256" key="7">
    <source>
        <dbReference type="ARBA" id="ARBA00022895"/>
    </source>
</evidence>
<evidence type="ECO:0000313" key="14">
    <source>
        <dbReference type="Proteomes" id="UP001219355"/>
    </source>
</evidence>
<dbReference type="GO" id="GO:0007165">
    <property type="term" value="P:signal transduction"/>
    <property type="evidence" value="ECO:0007669"/>
    <property type="project" value="TreeGrafter"/>
</dbReference>
<dbReference type="InterPro" id="IPR000719">
    <property type="entry name" value="Prot_kinase_dom"/>
</dbReference>
<evidence type="ECO:0000256" key="9">
    <source>
        <dbReference type="ARBA" id="ARBA00033194"/>
    </source>
</evidence>
<dbReference type="PANTHER" id="PTHR48011">
    <property type="entry name" value="CCR4-NOT TRANSCRIPTIONAL COMPLEX SUBUNIT CAF120-RELATED"/>
    <property type="match status" value="1"/>
</dbReference>
<evidence type="ECO:0000256" key="6">
    <source>
        <dbReference type="ARBA" id="ARBA00019973"/>
    </source>
</evidence>
<evidence type="ECO:0000256" key="10">
    <source>
        <dbReference type="ARBA" id="ARBA00047899"/>
    </source>
</evidence>
<dbReference type="Proteomes" id="UP001219355">
    <property type="component" value="Chromosome 2"/>
</dbReference>
<dbReference type="GO" id="GO:0000781">
    <property type="term" value="C:chromosome, telomeric region"/>
    <property type="evidence" value="ECO:0007669"/>
    <property type="project" value="UniProtKB-SubCell"/>
</dbReference>
<name>A0AAF0IHT7_9EURO</name>
<dbReference type="InterPro" id="IPR052751">
    <property type="entry name" value="Plant_MAPKKK"/>
</dbReference>
<gene>
    <name evidence="13" type="ORF">PRK78_002718</name>
</gene>
<comment type="catalytic activity">
    <reaction evidence="11">
        <text>L-seryl-[protein] + ATP = O-phospho-L-seryl-[protein] + ADP + H(+)</text>
        <dbReference type="Rhea" id="RHEA:17989"/>
        <dbReference type="Rhea" id="RHEA-COMP:9863"/>
        <dbReference type="Rhea" id="RHEA-COMP:11604"/>
        <dbReference type="ChEBI" id="CHEBI:15378"/>
        <dbReference type="ChEBI" id="CHEBI:29999"/>
        <dbReference type="ChEBI" id="CHEBI:30616"/>
        <dbReference type="ChEBI" id="CHEBI:83421"/>
        <dbReference type="ChEBI" id="CHEBI:456216"/>
        <dbReference type="EC" id="2.7.11.1"/>
    </reaction>
</comment>
<accession>A0AAF0IHT7</accession>
<keyword evidence="7" id="KW-0779">Telomere</keyword>
<dbReference type="SUPFAM" id="SSF56112">
    <property type="entry name" value="Protein kinase-like (PK-like)"/>
    <property type="match status" value="1"/>
</dbReference>
<comment type="subcellular location">
    <subcellularLocation>
        <location evidence="2">Chromosome</location>
        <location evidence="2">Telomere</location>
    </subcellularLocation>
</comment>
<dbReference type="GO" id="GO:0004674">
    <property type="term" value="F:protein serine/threonine kinase activity"/>
    <property type="evidence" value="ECO:0007669"/>
    <property type="project" value="UniProtKB-EC"/>
</dbReference>
<evidence type="ECO:0000256" key="11">
    <source>
        <dbReference type="ARBA" id="ARBA00048679"/>
    </source>
</evidence>
<keyword evidence="7" id="KW-0158">Chromosome</keyword>
<dbReference type="Gene3D" id="1.10.510.10">
    <property type="entry name" value="Transferase(Phosphotransferase) domain 1"/>
    <property type="match status" value="1"/>
</dbReference>
<dbReference type="PROSITE" id="PS00109">
    <property type="entry name" value="PROTEIN_KINASE_TYR"/>
    <property type="match status" value="1"/>
</dbReference>
<dbReference type="EC" id="2.7.11.1" evidence="4"/>
<keyword evidence="14" id="KW-1185">Reference proteome</keyword>
<dbReference type="SMART" id="SM00220">
    <property type="entry name" value="S_TKc"/>
    <property type="match status" value="1"/>
</dbReference>
<protein>
    <recommendedName>
        <fullName evidence="6">EKC/KEOPS complex subunit BUD32</fullName>
        <ecNumber evidence="4">2.7.11.1</ecNumber>
    </recommendedName>
    <alternativeName>
        <fullName evidence="8 9">Atypical Serine/threonine protein kinase BUD32</fullName>
    </alternativeName>
    <alternativeName>
        <fullName evidence="5">EKC/KEOPS complex subunit bud32</fullName>
    </alternativeName>
</protein>
<organism evidence="13 14">
    <name type="scientific">Emydomyces testavorans</name>
    <dbReference type="NCBI Taxonomy" id="2070801"/>
    <lineage>
        <taxon>Eukaryota</taxon>
        <taxon>Fungi</taxon>
        <taxon>Dikarya</taxon>
        <taxon>Ascomycota</taxon>
        <taxon>Pezizomycotina</taxon>
        <taxon>Eurotiomycetes</taxon>
        <taxon>Eurotiomycetidae</taxon>
        <taxon>Onygenales</taxon>
        <taxon>Nannizziopsiaceae</taxon>
        <taxon>Emydomyces</taxon>
    </lineage>
</organism>
<evidence type="ECO:0000256" key="3">
    <source>
        <dbReference type="ARBA" id="ARBA00011534"/>
    </source>
</evidence>
<evidence type="ECO:0000256" key="1">
    <source>
        <dbReference type="ARBA" id="ARBA00003747"/>
    </source>
</evidence>
<dbReference type="PANTHER" id="PTHR48011:SF4">
    <property type="entry name" value="MITOGEN-ACTIVATED PROTEIN KINASE KINASE KINASE 19"/>
    <property type="match status" value="1"/>
</dbReference>
<evidence type="ECO:0000256" key="8">
    <source>
        <dbReference type="ARBA" id="ARBA00030980"/>
    </source>
</evidence>
<feature type="domain" description="Protein kinase" evidence="12">
    <location>
        <begin position="1"/>
        <end position="260"/>
    </location>
</feature>
<proteinExistence type="predicted"/>
<dbReference type="Pfam" id="PF00069">
    <property type="entry name" value="Pkinase"/>
    <property type="match status" value="1"/>
</dbReference>
<comment type="subunit">
    <text evidence="3">Component of the EKC/KEOPS complex composed of at least BUD32, CGI121, GON7, KAE1 and PCC1; the whole complex dimerizes.</text>
</comment>
<evidence type="ECO:0000256" key="4">
    <source>
        <dbReference type="ARBA" id="ARBA00012513"/>
    </source>
</evidence>
<sequence length="260" mass="29100">MAKDDIPTYHILTPPDAEFLTCGGSCAIFSYPDNSAEVAKVHSSDPASIRDLDIEKRIYARFEAAGYHPNIIRCLRIEDYGIHLERAEHGCIRAYFKAGGGATVDERIRWSQDLAEALQYVHDHKIRHGDISGRNVLLDSSRNIRLCDFAGSGIDGSKPTVWAESGFPHPHDHEARYSTIRAEIHALGSTIYEIMTSSQPHGSDTEQGLVASWIRSGKYPEVKDVVLGDIICRMQKTWKFLTHQNSKNAPLCGLRILRSR</sequence>
<dbReference type="AlphaFoldDB" id="A0AAF0IHT7"/>
<dbReference type="GO" id="GO:0005524">
    <property type="term" value="F:ATP binding"/>
    <property type="evidence" value="ECO:0007669"/>
    <property type="project" value="InterPro"/>
</dbReference>
<dbReference type="InterPro" id="IPR011009">
    <property type="entry name" value="Kinase-like_dom_sf"/>
</dbReference>
<evidence type="ECO:0000256" key="5">
    <source>
        <dbReference type="ARBA" id="ARBA00013948"/>
    </source>
</evidence>
<evidence type="ECO:0000313" key="13">
    <source>
        <dbReference type="EMBL" id="WEW57253.1"/>
    </source>
</evidence>
<dbReference type="EMBL" id="CP120628">
    <property type="protein sequence ID" value="WEW57253.1"/>
    <property type="molecule type" value="Genomic_DNA"/>
</dbReference>